<reference evidence="1" key="1">
    <citation type="submission" date="2022-03" db="EMBL/GenBank/DDBJ databases">
        <title>Genomic analyses of argali, domestic sheep and their hybrids provide insights into chromosomal evolution, heterosis and genetic basis of agronomic traits.</title>
        <authorList>
            <person name="Li M."/>
        </authorList>
    </citation>
    <scope>NUCLEOTIDE SEQUENCE</scope>
    <source>
        <strain evidence="1">F1 hybrid</strain>
    </source>
</reference>
<proteinExistence type="predicted"/>
<evidence type="ECO:0000313" key="2">
    <source>
        <dbReference type="Proteomes" id="UP001057279"/>
    </source>
</evidence>
<keyword evidence="2" id="KW-1185">Reference proteome</keyword>
<protein>
    <submittedName>
        <fullName evidence="1">Uncharacterized protein</fullName>
    </submittedName>
</protein>
<name>A0ACB9VNC5_9CETA</name>
<sequence>MAEGRDFCGRAEEVITIPFCLGRRARGLAAEPAGGQHDTGRGSLHLPASSKATSKGRRFPVNIKATVFHGKGLFLSGAKATTGFIYKGLGCVSELDEDGDEGEGEVENADWGALSGSTRLVPVGGSPRPMTYIVGLMDSGEGSVTFPSSLADVLLEDADAFNLVYGSLTFLFMFAYEGRVAASSASGPEDKGQGHLGHTPQHPQAPESIQKESGVGFESYPNKPVRKQQKTSMGADPRGEWMNGNLSPVSMDKIKLLTDWKVTEEVSISGEKACSVRNEEARSIHGTDVDCGMVKVPDFDPDSDSDPKPNPSDLIYPMDTQDPL</sequence>
<gene>
    <name evidence="1" type="ORF">MJG53_002317</name>
</gene>
<comment type="caution">
    <text evidence="1">The sequence shown here is derived from an EMBL/GenBank/DDBJ whole genome shotgun (WGS) entry which is preliminary data.</text>
</comment>
<dbReference type="EMBL" id="CM043026">
    <property type="protein sequence ID" value="KAI4591268.1"/>
    <property type="molecule type" value="Genomic_DNA"/>
</dbReference>
<accession>A0ACB9VNC5</accession>
<organism evidence="1 2">
    <name type="scientific">Ovis ammon polii x Ovis aries</name>
    <dbReference type="NCBI Taxonomy" id="2918886"/>
    <lineage>
        <taxon>Eukaryota</taxon>
        <taxon>Metazoa</taxon>
        <taxon>Chordata</taxon>
        <taxon>Craniata</taxon>
        <taxon>Vertebrata</taxon>
        <taxon>Euteleostomi</taxon>
        <taxon>Mammalia</taxon>
        <taxon>Eutheria</taxon>
        <taxon>Laurasiatheria</taxon>
        <taxon>Artiodactyla</taxon>
        <taxon>Ruminantia</taxon>
        <taxon>Pecora</taxon>
        <taxon>Bovidae</taxon>
        <taxon>Caprinae</taxon>
        <taxon>Ovis</taxon>
    </lineage>
</organism>
<evidence type="ECO:0000313" key="1">
    <source>
        <dbReference type="EMBL" id="KAI4591268.1"/>
    </source>
</evidence>
<dbReference type="Proteomes" id="UP001057279">
    <property type="component" value="Linkage Group LG01"/>
</dbReference>